<dbReference type="OrthoDB" id="552790at2759"/>
<feature type="compositionally biased region" description="Gly residues" evidence="1">
    <location>
        <begin position="1404"/>
        <end position="1423"/>
    </location>
</feature>
<reference evidence="2 3" key="1">
    <citation type="journal article" date="2009" name="Science">
        <title>Green evolution and dynamic adaptations revealed by genomes of the marine picoeukaryotes Micromonas.</title>
        <authorList>
            <person name="Worden A.Z."/>
            <person name="Lee J.H."/>
            <person name="Mock T."/>
            <person name="Rouze P."/>
            <person name="Simmons M.P."/>
            <person name="Aerts A.L."/>
            <person name="Allen A.E."/>
            <person name="Cuvelier M.L."/>
            <person name="Derelle E."/>
            <person name="Everett M.V."/>
            <person name="Foulon E."/>
            <person name="Grimwood J."/>
            <person name="Gundlach H."/>
            <person name="Henrissat B."/>
            <person name="Napoli C."/>
            <person name="McDonald S.M."/>
            <person name="Parker M.S."/>
            <person name="Rombauts S."/>
            <person name="Salamov A."/>
            <person name="Von Dassow P."/>
            <person name="Badger J.H."/>
            <person name="Coutinho P.M."/>
            <person name="Demir E."/>
            <person name="Dubchak I."/>
            <person name="Gentemann C."/>
            <person name="Eikrem W."/>
            <person name="Gready J.E."/>
            <person name="John U."/>
            <person name="Lanier W."/>
            <person name="Lindquist E.A."/>
            <person name="Lucas S."/>
            <person name="Mayer K.F."/>
            <person name="Moreau H."/>
            <person name="Not F."/>
            <person name="Otillar R."/>
            <person name="Panaud O."/>
            <person name="Pangilinan J."/>
            <person name="Paulsen I."/>
            <person name="Piegu B."/>
            <person name="Poliakov A."/>
            <person name="Robbens S."/>
            <person name="Schmutz J."/>
            <person name="Toulza E."/>
            <person name="Wyss T."/>
            <person name="Zelensky A."/>
            <person name="Zhou K."/>
            <person name="Armbrust E.V."/>
            <person name="Bhattacharya D."/>
            <person name="Goodenough U.W."/>
            <person name="Van de Peer Y."/>
            <person name="Grigoriev I.V."/>
        </authorList>
    </citation>
    <scope>NUCLEOTIDE SEQUENCE [LARGE SCALE GENOMIC DNA]</scope>
    <source>
        <strain evidence="3">RCC299 / NOUM17</strain>
    </source>
</reference>
<organism evidence="2 3">
    <name type="scientific">Micromonas commoda (strain RCC299 / NOUM17 / CCMP2709)</name>
    <name type="common">Picoplanktonic green alga</name>
    <dbReference type="NCBI Taxonomy" id="296587"/>
    <lineage>
        <taxon>Eukaryota</taxon>
        <taxon>Viridiplantae</taxon>
        <taxon>Chlorophyta</taxon>
        <taxon>Mamiellophyceae</taxon>
        <taxon>Mamiellales</taxon>
        <taxon>Mamiellaceae</taxon>
        <taxon>Micromonas</taxon>
    </lineage>
</organism>
<accession>C1E8I8</accession>
<gene>
    <name evidence="2" type="ORF">MICPUN_101049</name>
</gene>
<feature type="region of interest" description="Disordered" evidence="1">
    <location>
        <begin position="306"/>
        <end position="394"/>
    </location>
</feature>
<dbReference type="RefSeq" id="XP_002503263.1">
    <property type="nucleotide sequence ID" value="XM_002503217.1"/>
</dbReference>
<dbReference type="OMA" id="WSAFVLK"/>
<dbReference type="KEGG" id="mis:MICPUN_101049"/>
<feature type="compositionally biased region" description="Gly residues" evidence="1">
    <location>
        <begin position="356"/>
        <end position="370"/>
    </location>
</feature>
<feature type="region of interest" description="Disordered" evidence="1">
    <location>
        <begin position="1354"/>
        <end position="1434"/>
    </location>
</feature>
<sequence>MANGGDQDQWAKQAAKALFGGGGSRQRRMSLDDDDEPTANAPGRSNAGLTMSPVRTADDDRGPGLQDGEVVAFAVDGLPYVVDVDNSRGGDAVRFGVSRLDDARSIADPATHLTVVKQGRYVGFASQMLGGKMLQARQRTAGGRLCFYNPNFGVNEQWETNDEPEEPDWSSCEMRLKNRRLPSCILRVEVMRVPRSMRDPGDGFHNPVTTPRGIRAHPLADAGGDVDSDSESDARSRELAFAARQLPDPTPAPHHAPSISPAGTSPRKHHGTAGVNPAGVNASRASVDTEVDQSVRRLVGYHELEIVEKNKPGTSSRPGSPARRLPPEVPGRWEGTKDEVPVAPGSLRSQQTRSTRGGGGYGYGVGGGMTPGVSSGGRPPPGHRRDSAGEQSHALRSMSGVLIKEWSAFVLKEVRARKEVERQMLELRDEMRGMADGFRAEIGETRAGWISDAQFYGAKVREAYESQAAQREKVMQMAARTFFQRWLTKAWRKWVQVTEDRRRRRTAANRAMRRMYYARLAAPFATWREYAKKIARMRRALLLFDDRRGARTAVSTLRAWKHRSVFMKQRRRLAHQMRVDRVKSCARRALITWRMRSEVGGKSHEHVMRCIATRAVTRMKMRCVSNAFDAWAFHWREQRRLKAAAERVIARWTRAAVADTFYSWVQVAKGKQRRRDKLSALVLRVLGRQLHSSFMQWLQTVRKAKRDRHVVGVIGRRLNRDALSRAFTGWCQISGAQRSHRNRVLAFTRRTLTRWAAQSATMAFERWRHQSTTMRVTRVKAERLVRTWRYRDVANAFEVWQTHTLAMLAARDSAVLFAVRLMRGSAYKALNGWRDAVRERRRMRKKCDKLLRGWLNRNLSSAFRGWHATVVRFKVHRARVRSFVWRMRYADATRSFRGWRDTTALLLRQRSVVANIHGMWTHKTLAAAFRSWSQTARQSKDKLARAKKIVARMRSMKQSIAFVAWRDAVERLAKDRAVANKIVRRMMMVKITASWYKWIDWIADRREWRAKEARAVRFATRRARDRVEAIWEAWFTEVKRLVVYRRRATKVVARIRNSVMTRSLNKWLDATNEIRRMRWIEQKGAAHFAKVLGSRIMRAWRSQSFVLARKTATAKKAARKMDVLRTRHWWKIWLSHVADNLHLAAAMRRAVKSWTKGQLGQAWRKWLSHIDRARVAMRLARHQHQMRQAVYREKSSRVHFTLWKEWCREYRRLANLVQKAYVKSQRLYKQSVFNQWREFLAEIDRRKETVSRAVTSKRLLTSWFLDWYWQAFEGDISSALGLITGNTDAVIEQVYGEDRRVDRGVFQEWQRLGSSLDALAQPLERDANVKVAAAKFTDKIRRASVDRRGSIDGASLSSALSDDGSRGGFDSPGAGADESFRSADAGDSSFATPGGGSAVSSPGFTGGKRLGGSILGGGGGATGTPGSVKSNKERALDRLLDSDSDGEEYTQSRRAFANAVSVDSD</sequence>
<name>C1E8I8_MICCC</name>
<feature type="compositionally biased region" description="Low complexity" evidence="1">
    <location>
        <begin position="1"/>
        <end position="17"/>
    </location>
</feature>
<evidence type="ECO:0000313" key="2">
    <source>
        <dbReference type="EMBL" id="ACO64521.1"/>
    </source>
</evidence>
<dbReference type="Proteomes" id="UP000002009">
    <property type="component" value="Chromosome 6"/>
</dbReference>
<evidence type="ECO:0000256" key="1">
    <source>
        <dbReference type="SAM" id="MobiDB-lite"/>
    </source>
</evidence>
<evidence type="ECO:0008006" key="4">
    <source>
        <dbReference type="Google" id="ProtNLM"/>
    </source>
</evidence>
<feature type="region of interest" description="Disordered" evidence="1">
    <location>
        <begin position="1"/>
        <end position="65"/>
    </location>
</feature>
<dbReference type="EMBL" id="CP001327">
    <property type="protein sequence ID" value="ACO64521.1"/>
    <property type="molecule type" value="Genomic_DNA"/>
</dbReference>
<keyword evidence="3" id="KW-1185">Reference proteome</keyword>
<dbReference type="STRING" id="296587.C1E8I8"/>
<dbReference type="GeneID" id="8244550"/>
<dbReference type="eggNOG" id="ENOG502QUGT">
    <property type="taxonomic scope" value="Eukaryota"/>
</dbReference>
<dbReference type="InParanoid" id="C1E8I8"/>
<protein>
    <recommendedName>
        <fullName evidence="4">Sfi1 spindle body domain-containing protein</fullName>
    </recommendedName>
</protein>
<evidence type="ECO:0000313" key="3">
    <source>
        <dbReference type="Proteomes" id="UP000002009"/>
    </source>
</evidence>
<proteinExistence type="predicted"/>
<feature type="region of interest" description="Disordered" evidence="1">
    <location>
        <begin position="196"/>
        <end position="291"/>
    </location>
</feature>